<dbReference type="PANTHER" id="PTHR43244:SF1">
    <property type="entry name" value="5,10-METHYLENETETRAHYDROMETHANOPTERIN REDUCTASE"/>
    <property type="match status" value="1"/>
</dbReference>
<comment type="caution">
    <text evidence="3">The sequence shown here is derived from an EMBL/GenBank/DDBJ whole genome shotgun (WGS) entry which is preliminary data.</text>
</comment>
<dbReference type="Proteomes" id="UP000656881">
    <property type="component" value="Unassembled WGS sequence"/>
</dbReference>
<keyword evidence="1" id="KW-0560">Oxidoreductase</keyword>
<evidence type="ECO:0000313" key="3">
    <source>
        <dbReference type="EMBL" id="GGO38771.1"/>
    </source>
</evidence>
<dbReference type="InterPro" id="IPR036661">
    <property type="entry name" value="Luciferase-like_sf"/>
</dbReference>
<sequence length="301" mass="30865">MELGLWIDGTTPLPDILDAVEHAAADGFARAWLNESTGWDPLTVFAALGERAPGIELGTSVVPLFPRHPFTLAAQALTAQAAVGGRLTLGVGPSHAALVEARFGLPWDRPLRRVHEYLDVLDPVLRGAEAEVRGETVTAVGGVAAPGTKAPPVLLAAHGPKMLALAGERADGVLTIWTGPRLLADYVVPGVTAGAAGRAAPPRITVGVMASVTADPDGVRAGVAGTYGMAGTLPSYRGTLDRQGIGGPEETLVAGDEAVVEAAVRRFAEAGATELMLFPEGSPADRARTVALFAELAGRSG</sequence>
<dbReference type="SUPFAM" id="SSF51679">
    <property type="entry name" value="Bacterial luciferase-like"/>
    <property type="match status" value="1"/>
</dbReference>
<proteinExistence type="predicted"/>
<dbReference type="PANTHER" id="PTHR43244">
    <property type="match status" value="1"/>
</dbReference>
<reference evidence="4" key="1">
    <citation type="journal article" date="2019" name="Int. J. Syst. Evol. Microbiol.">
        <title>The Global Catalogue of Microorganisms (GCM) 10K type strain sequencing project: providing services to taxonomists for standard genome sequencing and annotation.</title>
        <authorList>
            <consortium name="The Broad Institute Genomics Platform"/>
            <consortium name="The Broad Institute Genome Sequencing Center for Infectious Disease"/>
            <person name="Wu L."/>
            <person name="Ma J."/>
        </authorList>
    </citation>
    <scope>NUCLEOTIDE SEQUENCE [LARGE SCALE GENOMIC DNA]</scope>
    <source>
        <strain evidence="4">CGMCC 4.7349</strain>
    </source>
</reference>
<organism evidence="3 4">
    <name type="scientific">Streptomyces lasiicapitis</name>
    <dbReference type="NCBI Taxonomy" id="1923961"/>
    <lineage>
        <taxon>Bacteria</taxon>
        <taxon>Bacillati</taxon>
        <taxon>Actinomycetota</taxon>
        <taxon>Actinomycetes</taxon>
        <taxon>Kitasatosporales</taxon>
        <taxon>Streptomycetaceae</taxon>
        <taxon>Streptomyces</taxon>
    </lineage>
</organism>
<dbReference type="Pfam" id="PF00296">
    <property type="entry name" value="Bac_luciferase"/>
    <property type="match status" value="1"/>
</dbReference>
<evidence type="ECO:0000256" key="1">
    <source>
        <dbReference type="ARBA" id="ARBA00023002"/>
    </source>
</evidence>
<dbReference type="CDD" id="cd01097">
    <property type="entry name" value="Tetrahydromethanopterin_reductase"/>
    <property type="match status" value="1"/>
</dbReference>
<dbReference type="Gene3D" id="3.20.20.30">
    <property type="entry name" value="Luciferase-like domain"/>
    <property type="match status" value="1"/>
</dbReference>
<dbReference type="InterPro" id="IPR011251">
    <property type="entry name" value="Luciferase-like_dom"/>
</dbReference>
<dbReference type="NCBIfam" id="TIGR03564">
    <property type="entry name" value="F420_MSMEG_4879"/>
    <property type="match status" value="1"/>
</dbReference>
<dbReference type="InterPro" id="IPR050564">
    <property type="entry name" value="F420-G6PD/mer"/>
</dbReference>
<name>A0ABQ2LKY3_9ACTN</name>
<dbReference type="EMBL" id="BMNG01000003">
    <property type="protein sequence ID" value="GGO38771.1"/>
    <property type="molecule type" value="Genomic_DNA"/>
</dbReference>
<dbReference type="RefSeq" id="WP_189173271.1">
    <property type="nucleotide sequence ID" value="NZ_BMNG01000003.1"/>
</dbReference>
<gene>
    <name evidence="3" type="ORF">GCM10012286_14370</name>
</gene>
<accession>A0ABQ2LKY3</accession>
<feature type="domain" description="Luciferase-like" evidence="2">
    <location>
        <begin position="8"/>
        <end position="246"/>
    </location>
</feature>
<dbReference type="InterPro" id="IPR019910">
    <property type="entry name" value="Lucif-like_OxRdtase_MSMEG_4879"/>
</dbReference>
<evidence type="ECO:0000313" key="4">
    <source>
        <dbReference type="Proteomes" id="UP000656881"/>
    </source>
</evidence>
<keyword evidence="4" id="KW-1185">Reference proteome</keyword>
<protein>
    <submittedName>
        <fullName evidence="3">LLM class F420-dependent oxidoreductase</fullName>
    </submittedName>
</protein>
<evidence type="ECO:0000259" key="2">
    <source>
        <dbReference type="Pfam" id="PF00296"/>
    </source>
</evidence>